<comment type="caution">
    <text evidence="2">The sequence shown here is derived from an EMBL/GenBank/DDBJ whole genome shotgun (WGS) entry which is preliminary data.</text>
</comment>
<sequence length="78" mass="8610">EGDTALILPLKGLSGLDVKGQDFYGPEEDTMLFDTLKEKVDRSKVQLIELDNVINDKAFAEAAAEKLIQLMEAKKGEN</sequence>
<dbReference type="Gene3D" id="3.40.50.12030">
    <property type="entry name" value="Uncharacterised protein family UPF0261, NC domain"/>
    <property type="match status" value="1"/>
</dbReference>
<gene>
    <name evidence="2" type="ORF">GT020_18755</name>
</gene>
<dbReference type="InterPro" id="IPR056778">
    <property type="entry name" value="UPF0261_C"/>
</dbReference>
<feature type="domain" description="UPF0261" evidence="1">
    <location>
        <begin position="2"/>
        <end position="71"/>
    </location>
</feature>
<accession>A0A6L9GA46</accession>
<dbReference type="InterPro" id="IPR051353">
    <property type="entry name" value="Tobamovirus_resist_UPF0261"/>
</dbReference>
<dbReference type="Pfam" id="PF23189">
    <property type="entry name" value="UPF0261_C"/>
    <property type="match status" value="1"/>
</dbReference>
<feature type="non-terminal residue" evidence="2">
    <location>
        <position position="1"/>
    </location>
</feature>
<name>A0A6L9GA46_9MICC</name>
<proteinExistence type="predicted"/>
<dbReference type="AlphaFoldDB" id="A0A6L9GA46"/>
<evidence type="ECO:0000313" key="2">
    <source>
        <dbReference type="EMBL" id="NAZ18067.1"/>
    </source>
</evidence>
<evidence type="ECO:0000313" key="3">
    <source>
        <dbReference type="Proteomes" id="UP000477543"/>
    </source>
</evidence>
<evidence type="ECO:0000259" key="1">
    <source>
        <dbReference type="Pfam" id="PF23189"/>
    </source>
</evidence>
<dbReference type="Proteomes" id="UP000477543">
    <property type="component" value="Unassembled WGS sequence"/>
</dbReference>
<dbReference type="PANTHER" id="PTHR31862">
    <property type="entry name" value="UPF0261 DOMAIN PROTEIN (AFU_ORTHOLOGUE AFUA_1G10120)"/>
    <property type="match status" value="1"/>
</dbReference>
<dbReference type="EMBL" id="WYDN01000180">
    <property type="protein sequence ID" value="NAZ18067.1"/>
    <property type="molecule type" value="Genomic_DNA"/>
</dbReference>
<organism evidence="2 3">
    <name type="scientific">Glutamicibacter soli</name>
    <dbReference type="NCBI Taxonomy" id="453836"/>
    <lineage>
        <taxon>Bacteria</taxon>
        <taxon>Bacillati</taxon>
        <taxon>Actinomycetota</taxon>
        <taxon>Actinomycetes</taxon>
        <taxon>Micrococcales</taxon>
        <taxon>Micrococcaceae</taxon>
        <taxon>Glutamicibacter</taxon>
    </lineage>
</organism>
<protein>
    <submittedName>
        <fullName evidence="2">UPF0261 family protein</fullName>
    </submittedName>
</protein>
<dbReference type="PANTHER" id="PTHR31862:SF1">
    <property type="entry name" value="UPF0261 DOMAIN PROTEIN (AFU_ORTHOLOGUE AFUA_1G10120)"/>
    <property type="match status" value="1"/>
</dbReference>
<reference evidence="2 3" key="1">
    <citation type="submission" date="2020-01" db="EMBL/GenBank/DDBJ databases">
        <title>Glutamicibacter soli M275.</title>
        <authorList>
            <person name="Meng X."/>
        </authorList>
    </citation>
    <scope>NUCLEOTIDE SEQUENCE [LARGE SCALE GENOMIC DNA]</scope>
    <source>
        <strain evidence="2 3">M275</strain>
    </source>
</reference>